<dbReference type="PANTHER" id="PTHR34597">
    <property type="entry name" value="SLR1661 PROTEIN"/>
    <property type="match status" value="1"/>
</dbReference>
<dbReference type="InterPro" id="IPR005565">
    <property type="entry name" value="Hemolysn_activator_HlyB_C"/>
</dbReference>
<organism evidence="8 9">
    <name type="scientific">Telluria antibiotica</name>
    <dbReference type="NCBI Taxonomy" id="2717319"/>
    <lineage>
        <taxon>Bacteria</taxon>
        <taxon>Pseudomonadati</taxon>
        <taxon>Pseudomonadota</taxon>
        <taxon>Betaproteobacteria</taxon>
        <taxon>Burkholderiales</taxon>
        <taxon>Oxalobacteraceae</taxon>
        <taxon>Telluria group</taxon>
        <taxon>Telluria</taxon>
    </lineage>
</organism>
<evidence type="ECO:0000259" key="6">
    <source>
        <dbReference type="Pfam" id="PF03865"/>
    </source>
</evidence>
<evidence type="ECO:0000256" key="2">
    <source>
        <dbReference type="ARBA" id="ARBA00022692"/>
    </source>
</evidence>
<keyword evidence="9" id="KW-1185">Reference proteome</keyword>
<evidence type="ECO:0000313" key="9">
    <source>
        <dbReference type="Proteomes" id="UP000716322"/>
    </source>
</evidence>
<evidence type="ECO:0000313" key="8">
    <source>
        <dbReference type="EMBL" id="NIA52247.1"/>
    </source>
</evidence>
<dbReference type="InterPro" id="IPR013686">
    <property type="entry name" value="Polypept-transport_assoc_ShlB"/>
</dbReference>
<feature type="domain" description="Polypeptide-transport-associated ShlB-type" evidence="7">
    <location>
        <begin position="83"/>
        <end position="154"/>
    </location>
</feature>
<name>A0ABX0P5W8_9BURK</name>
<dbReference type="RefSeq" id="WP_166855618.1">
    <property type="nucleotide sequence ID" value="NZ_JAAQOM010000001.1"/>
</dbReference>
<keyword evidence="1" id="KW-1134">Transmembrane beta strand</keyword>
<keyword evidence="5" id="KW-0732">Signal</keyword>
<gene>
    <name evidence="8" type="ORF">HAV22_01080</name>
</gene>
<dbReference type="InterPro" id="IPR051544">
    <property type="entry name" value="TPS_OM_transporter"/>
</dbReference>
<dbReference type="EMBL" id="JAAQOM010000001">
    <property type="protein sequence ID" value="NIA52247.1"/>
    <property type="molecule type" value="Genomic_DNA"/>
</dbReference>
<evidence type="ECO:0000256" key="4">
    <source>
        <dbReference type="SAM" id="MobiDB-lite"/>
    </source>
</evidence>
<evidence type="ECO:0000256" key="1">
    <source>
        <dbReference type="ARBA" id="ARBA00022452"/>
    </source>
</evidence>
<feature type="signal peptide" evidence="5">
    <location>
        <begin position="1"/>
        <end position="33"/>
    </location>
</feature>
<keyword evidence="3" id="KW-0998">Cell outer membrane</keyword>
<dbReference type="Proteomes" id="UP000716322">
    <property type="component" value="Unassembled WGS sequence"/>
</dbReference>
<sequence>MSVDLDPGRLCRQFPFPLLTLALIGLSHGAAIAQQQVPQAPQVTPRDLRPEAPVQPPLALPPQPLRSAPPPNADKLFVRLGEVRVQDGFDGFADPTERLVAPLRGQRISVADLYALGDAIEALYRDAGYPLVRVVIPPQSVADDAAVRITVLDGFIESLNLDAVPAHARKAVARALQPLVGRRHLRDEELERALTLAGRGPGLGLRSALGAGRETGGTVLVLQGNLVPLAASVSSDNRQSDAIGPWAFTAQVRANQPLGLGEQAYLYVSGGYPLGTAFHADARRRVAGGGLIVPLLDNGLSLNPELTVSDTRPRAPIVPLASRSQLKRWSLRLIYPAIVTRSQELTLTGVVEASRQSDSLPFFQFTQDLDRLRVARFSADWSGAAAGGQARAGATLSQGTGRFGGRGSAEIDETGLPMSRPGATAAFTKVEANASYDAPLEWGLQGHTVLRAQKAMRGVLPSAEIFGMDGEDGLSALTAGALSDDGGWVLRQEVARLWALPGAVAVLPYGYWACARPYTRLPGVTAQSHATSWGGGLRSGWRDVSLSAEWGRASITPSGRHTSQAFFKAQVQF</sequence>
<keyword evidence="1" id="KW-0472">Membrane</keyword>
<feature type="chain" id="PRO_5045263823" evidence="5">
    <location>
        <begin position="34"/>
        <end position="573"/>
    </location>
</feature>
<evidence type="ECO:0000256" key="3">
    <source>
        <dbReference type="ARBA" id="ARBA00023237"/>
    </source>
</evidence>
<reference evidence="8 9" key="1">
    <citation type="submission" date="2020-03" db="EMBL/GenBank/DDBJ databases">
        <title>Genome sequence of strain Massilia sp. TW-1.</title>
        <authorList>
            <person name="Chaudhary D.K."/>
        </authorList>
    </citation>
    <scope>NUCLEOTIDE SEQUENCE [LARGE SCALE GENOMIC DNA]</scope>
    <source>
        <strain evidence="8 9">TW-1</strain>
    </source>
</reference>
<feature type="domain" description="Haemolysin activator HlyB C-terminal" evidence="6">
    <location>
        <begin position="226"/>
        <end position="497"/>
    </location>
</feature>
<dbReference type="Gene3D" id="2.40.160.50">
    <property type="entry name" value="membrane protein fhac: a member of the omp85/tpsb transporter family"/>
    <property type="match status" value="1"/>
</dbReference>
<dbReference type="Pfam" id="PF03865">
    <property type="entry name" value="ShlB"/>
    <property type="match status" value="1"/>
</dbReference>
<accession>A0ABX0P5W8</accession>
<protein>
    <submittedName>
        <fullName evidence="8">ShlB/FhaC/HecB family hemolysin secretion/activation protein</fullName>
    </submittedName>
</protein>
<keyword evidence="2" id="KW-0812">Transmembrane</keyword>
<comment type="caution">
    <text evidence="8">The sequence shown here is derived from an EMBL/GenBank/DDBJ whole genome shotgun (WGS) entry which is preliminary data.</text>
</comment>
<evidence type="ECO:0000259" key="7">
    <source>
        <dbReference type="Pfam" id="PF08479"/>
    </source>
</evidence>
<dbReference type="PANTHER" id="PTHR34597:SF3">
    <property type="entry name" value="OUTER MEMBRANE TRANSPORTER CDIB"/>
    <property type="match status" value="1"/>
</dbReference>
<feature type="compositionally biased region" description="Pro residues" evidence="4">
    <location>
        <begin position="53"/>
        <end position="68"/>
    </location>
</feature>
<dbReference type="Gene3D" id="3.10.20.310">
    <property type="entry name" value="membrane protein fhac"/>
    <property type="match status" value="1"/>
</dbReference>
<feature type="region of interest" description="Disordered" evidence="4">
    <location>
        <begin position="37"/>
        <end position="68"/>
    </location>
</feature>
<proteinExistence type="predicted"/>
<dbReference type="Pfam" id="PF08479">
    <property type="entry name" value="POTRA_2"/>
    <property type="match status" value="1"/>
</dbReference>
<evidence type="ECO:0000256" key="5">
    <source>
        <dbReference type="SAM" id="SignalP"/>
    </source>
</evidence>